<dbReference type="InterPro" id="IPR011701">
    <property type="entry name" value="MFS"/>
</dbReference>
<feature type="domain" description="Major facilitator superfamily (MFS) profile" evidence="10">
    <location>
        <begin position="16"/>
        <end position="470"/>
    </location>
</feature>
<dbReference type="GO" id="GO:0022857">
    <property type="term" value="F:transmembrane transporter activity"/>
    <property type="evidence" value="ECO:0007669"/>
    <property type="project" value="InterPro"/>
</dbReference>
<dbReference type="GO" id="GO:0046677">
    <property type="term" value="P:response to antibiotic"/>
    <property type="evidence" value="ECO:0007669"/>
    <property type="project" value="UniProtKB-KW"/>
</dbReference>
<comment type="subcellular location">
    <subcellularLocation>
        <location evidence="1">Cell membrane</location>
        <topology evidence="1">Multi-pass membrane protein</topology>
    </subcellularLocation>
</comment>
<feature type="transmembrane region" description="Helical" evidence="9">
    <location>
        <begin position="204"/>
        <end position="224"/>
    </location>
</feature>
<feature type="transmembrane region" description="Helical" evidence="9">
    <location>
        <begin position="306"/>
        <end position="327"/>
    </location>
</feature>
<dbReference type="CDD" id="cd17321">
    <property type="entry name" value="MFS_MMR_MDR_like"/>
    <property type="match status" value="1"/>
</dbReference>
<feature type="transmembrane region" description="Helical" evidence="9">
    <location>
        <begin position="169"/>
        <end position="192"/>
    </location>
</feature>
<evidence type="ECO:0000313" key="11">
    <source>
        <dbReference type="EMBL" id="KUO23042.1"/>
    </source>
</evidence>
<dbReference type="EMBL" id="LMXB01000007">
    <property type="protein sequence ID" value="KUO23042.1"/>
    <property type="molecule type" value="Genomic_DNA"/>
</dbReference>
<dbReference type="Gene3D" id="1.20.1250.20">
    <property type="entry name" value="MFS general substrate transporter like domains"/>
    <property type="match status" value="1"/>
</dbReference>
<dbReference type="GO" id="GO:0005886">
    <property type="term" value="C:plasma membrane"/>
    <property type="evidence" value="ECO:0007669"/>
    <property type="project" value="UniProtKB-SubCell"/>
</dbReference>
<feature type="transmembrane region" description="Helical" evidence="9">
    <location>
        <begin position="339"/>
        <end position="358"/>
    </location>
</feature>
<feature type="transmembrane region" description="Helical" evidence="9">
    <location>
        <begin position="400"/>
        <end position="424"/>
    </location>
</feature>
<reference evidence="11 12" key="1">
    <citation type="submission" date="2015-10" db="EMBL/GenBank/DDBJ databases">
        <title>Draft genome sequence of Streptomyces sp. RV15, isolated from a marine sponge.</title>
        <authorList>
            <person name="Ruckert C."/>
            <person name="Abdelmohsen U.R."/>
            <person name="Winkler A."/>
            <person name="Hentschel U."/>
            <person name="Kalinowski J."/>
            <person name="Kampfer P."/>
            <person name="Glaeser S."/>
        </authorList>
    </citation>
    <scope>NUCLEOTIDE SEQUENCE [LARGE SCALE GENOMIC DNA]</scope>
    <source>
        <strain evidence="11 12">RV15</strain>
    </source>
</reference>
<dbReference type="Pfam" id="PF07690">
    <property type="entry name" value="MFS_1"/>
    <property type="match status" value="1"/>
</dbReference>
<keyword evidence="2" id="KW-0813">Transport</keyword>
<feature type="transmembrane region" description="Helical" evidence="9">
    <location>
        <begin position="18"/>
        <end position="38"/>
    </location>
</feature>
<feature type="transmembrane region" description="Helical" evidence="9">
    <location>
        <begin position="82"/>
        <end position="101"/>
    </location>
</feature>
<keyword evidence="12" id="KW-1185">Reference proteome</keyword>
<evidence type="ECO:0000256" key="9">
    <source>
        <dbReference type="SAM" id="Phobius"/>
    </source>
</evidence>
<feature type="transmembrane region" description="Helical" evidence="9">
    <location>
        <begin position="364"/>
        <end position="388"/>
    </location>
</feature>
<proteinExistence type="predicted"/>
<organism evidence="11 12">
    <name type="scientific">Streptomyces dysideae</name>
    <dbReference type="NCBI Taxonomy" id="909626"/>
    <lineage>
        <taxon>Bacteria</taxon>
        <taxon>Bacillati</taxon>
        <taxon>Actinomycetota</taxon>
        <taxon>Actinomycetes</taxon>
        <taxon>Kitasatosporales</taxon>
        <taxon>Streptomycetaceae</taxon>
        <taxon>Streptomyces</taxon>
    </lineage>
</organism>
<accession>A0A124IFZ9</accession>
<dbReference type="RefSeq" id="WP_067014353.1">
    <property type="nucleotide sequence ID" value="NZ_KQ949075.1"/>
</dbReference>
<evidence type="ECO:0000256" key="7">
    <source>
        <dbReference type="ARBA" id="ARBA00023251"/>
    </source>
</evidence>
<feature type="transmembrane region" description="Helical" evidence="9">
    <location>
        <begin position="50"/>
        <end position="70"/>
    </location>
</feature>
<evidence type="ECO:0000256" key="2">
    <source>
        <dbReference type="ARBA" id="ARBA00022448"/>
    </source>
</evidence>
<evidence type="ECO:0000256" key="4">
    <source>
        <dbReference type="ARBA" id="ARBA00022692"/>
    </source>
</evidence>
<feature type="transmembrane region" description="Helical" evidence="9">
    <location>
        <begin position="142"/>
        <end position="163"/>
    </location>
</feature>
<dbReference type="STRING" id="909626.AQJ91_00215"/>
<evidence type="ECO:0000256" key="1">
    <source>
        <dbReference type="ARBA" id="ARBA00004651"/>
    </source>
</evidence>
<dbReference type="InterPro" id="IPR020846">
    <property type="entry name" value="MFS_dom"/>
</dbReference>
<feature type="region of interest" description="Disordered" evidence="8">
    <location>
        <begin position="472"/>
        <end position="494"/>
    </location>
</feature>
<dbReference type="Proteomes" id="UP000053260">
    <property type="component" value="Unassembled WGS sequence"/>
</dbReference>
<keyword evidence="5 9" id="KW-1133">Transmembrane helix</keyword>
<evidence type="ECO:0000256" key="5">
    <source>
        <dbReference type="ARBA" id="ARBA00022989"/>
    </source>
</evidence>
<gene>
    <name evidence="11" type="ORF">AQJ91_00215</name>
</gene>
<evidence type="ECO:0000259" key="10">
    <source>
        <dbReference type="PROSITE" id="PS50850"/>
    </source>
</evidence>
<evidence type="ECO:0000256" key="6">
    <source>
        <dbReference type="ARBA" id="ARBA00023136"/>
    </source>
</evidence>
<dbReference type="Gene3D" id="1.20.1720.10">
    <property type="entry name" value="Multidrug resistance protein D"/>
    <property type="match status" value="1"/>
</dbReference>
<evidence type="ECO:0000256" key="3">
    <source>
        <dbReference type="ARBA" id="ARBA00022475"/>
    </source>
</evidence>
<sequence>MSASSPVRSAGRPGTKMALLAFCMLIFSIDYNIVYVALPEIGREVGFSAQSLQWVVSAYSVGLGGALLIGGRAVDRLGARRMLVLALALYGIASVAGGLATTPGLLVAARVVQGLGGALLFPATLSLINTSFSEDAERNKAYAWWGTAGASGAIIGSMVGGLLTNYLGWAWVFYVNVPLCLIAIAGLLSNFAADAVAQAEARRFDIPGALLATGGSTLLVFGLISGPEAGWASTQTIVTLAVGLALGIGFFAVEARTADPLAPSRLFGYRGLLTAILIIFVFQGAINTLHYLFFIQLQDVMGYSPLEAGLAFLPMSAVAMLGSNKLLPNVIKRWGVRTALFAGMLGVGAAMIVLAATMSTSQSFWPLLPAVLLWGLFAGMIYPAMFMAAGSDAAPDEQGVASALTQTSAQIGGAMGMAALIAVANSGLDLSEGANNPLADVVNGLQLSALVGGIAAIAGAFLAFRVKSQKATAQDETPAPAETPAETPQPQTVN</sequence>
<feature type="transmembrane region" description="Helical" evidence="9">
    <location>
        <begin position="444"/>
        <end position="464"/>
    </location>
</feature>
<dbReference type="PROSITE" id="PS50850">
    <property type="entry name" value="MFS"/>
    <property type="match status" value="1"/>
</dbReference>
<dbReference type="PANTHER" id="PTHR42718">
    <property type="entry name" value="MAJOR FACILITATOR SUPERFAMILY MULTIDRUG TRANSPORTER MFSC"/>
    <property type="match status" value="1"/>
</dbReference>
<keyword evidence="7" id="KW-0046">Antibiotic resistance</keyword>
<evidence type="ECO:0000313" key="12">
    <source>
        <dbReference type="Proteomes" id="UP000053260"/>
    </source>
</evidence>
<name>A0A124IFZ9_9ACTN</name>
<feature type="transmembrane region" description="Helical" evidence="9">
    <location>
        <begin position="107"/>
        <end position="130"/>
    </location>
</feature>
<evidence type="ECO:0000256" key="8">
    <source>
        <dbReference type="SAM" id="MobiDB-lite"/>
    </source>
</evidence>
<feature type="transmembrane region" description="Helical" evidence="9">
    <location>
        <begin position="267"/>
        <end position="286"/>
    </location>
</feature>
<dbReference type="InterPro" id="IPR036259">
    <property type="entry name" value="MFS_trans_sf"/>
</dbReference>
<protein>
    <recommendedName>
        <fullName evidence="10">Major facilitator superfamily (MFS) profile domain-containing protein</fullName>
    </recommendedName>
</protein>
<keyword evidence="6 9" id="KW-0472">Membrane</keyword>
<dbReference type="AlphaFoldDB" id="A0A124IFZ9"/>
<dbReference type="PANTHER" id="PTHR42718:SF46">
    <property type="entry name" value="BLR6921 PROTEIN"/>
    <property type="match status" value="1"/>
</dbReference>
<comment type="caution">
    <text evidence="11">The sequence shown here is derived from an EMBL/GenBank/DDBJ whole genome shotgun (WGS) entry which is preliminary data.</text>
</comment>
<feature type="transmembrane region" description="Helical" evidence="9">
    <location>
        <begin position="236"/>
        <end position="255"/>
    </location>
</feature>
<keyword evidence="3" id="KW-1003">Cell membrane</keyword>
<dbReference type="SUPFAM" id="SSF103473">
    <property type="entry name" value="MFS general substrate transporter"/>
    <property type="match status" value="1"/>
</dbReference>
<keyword evidence="4 9" id="KW-0812">Transmembrane</keyword>